<dbReference type="RefSeq" id="WP_194310831.1">
    <property type="nucleotide sequence ID" value="NZ_JADHEC010000004.1"/>
</dbReference>
<dbReference type="GO" id="GO:0020037">
    <property type="term" value="F:heme binding"/>
    <property type="evidence" value="ECO:0007669"/>
    <property type="project" value="InterPro"/>
</dbReference>
<evidence type="ECO:0000313" key="2">
    <source>
        <dbReference type="EMBL" id="MBF2707565.1"/>
    </source>
</evidence>
<feature type="domain" description="Heme NO-binding" evidence="1">
    <location>
        <begin position="2"/>
        <end position="162"/>
    </location>
</feature>
<evidence type="ECO:0000313" key="3">
    <source>
        <dbReference type="Proteomes" id="UP000646211"/>
    </source>
</evidence>
<protein>
    <submittedName>
        <fullName evidence="2">Heme NO-binding domain-containing protein</fullName>
    </submittedName>
</protein>
<keyword evidence="3" id="KW-1185">Reference proteome</keyword>
<name>A0A930XTK0_9FLAO</name>
<accession>A0A930XTK0</accession>
<dbReference type="SUPFAM" id="SSF111126">
    <property type="entry name" value="Ligand-binding domain in the NO signalling and Golgi transport"/>
    <property type="match status" value="1"/>
</dbReference>
<dbReference type="InterPro" id="IPR038158">
    <property type="entry name" value="H-NOX_domain_sf"/>
</dbReference>
<sequence>MYGIVNKAIQDLVTDNFGAEKWEEVREKSGVDVDFFLSNEPYDDDITYKLAGAAAEVLNISVGEVLNAFGEWWVLKTGKEKYGGLMEAGGNNLKEFLINLPLFHNRIMLMYPKLTPPEFKVSNIEENSIYIHYHSKREGLQEFVRGLLVGLSKMYMIDSKIELMQSRDDGNTHEIFKVSW</sequence>
<dbReference type="PANTHER" id="PTHR45655">
    <property type="entry name" value="GUANYLATE CYCLASE SOLUBLE SUBUNIT BETA-2"/>
    <property type="match status" value="1"/>
</dbReference>
<dbReference type="Pfam" id="PF07700">
    <property type="entry name" value="HNOB"/>
    <property type="match status" value="1"/>
</dbReference>
<comment type="caution">
    <text evidence="2">The sequence shown here is derived from an EMBL/GenBank/DDBJ whole genome shotgun (WGS) entry which is preliminary data.</text>
</comment>
<dbReference type="InterPro" id="IPR024096">
    <property type="entry name" value="NO_sig/Golgi_transp_ligand-bd"/>
</dbReference>
<dbReference type="PANTHER" id="PTHR45655:SF13">
    <property type="entry name" value="SOLUBLE GUANYLATE CYCLASE GCY-32-RELATED"/>
    <property type="match status" value="1"/>
</dbReference>
<dbReference type="Gene3D" id="3.90.1520.10">
    <property type="entry name" value="H-NOX domain"/>
    <property type="match status" value="1"/>
</dbReference>
<evidence type="ECO:0000259" key="1">
    <source>
        <dbReference type="Pfam" id="PF07700"/>
    </source>
</evidence>
<gene>
    <name evidence="2" type="ORF">IR213_03005</name>
</gene>
<dbReference type="AlphaFoldDB" id="A0A930XTK0"/>
<organism evidence="2 3">
    <name type="scientific">Flavobacterium soyangense</name>
    <dbReference type="NCBI Taxonomy" id="2023265"/>
    <lineage>
        <taxon>Bacteria</taxon>
        <taxon>Pseudomonadati</taxon>
        <taxon>Bacteroidota</taxon>
        <taxon>Flavobacteriia</taxon>
        <taxon>Flavobacteriales</taxon>
        <taxon>Flavobacteriaceae</taxon>
        <taxon>Flavobacterium</taxon>
    </lineage>
</organism>
<proteinExistence type="predicted"/>
<reference evidence="2" key="1">
    <citation type="submission" date="2020-11" db="EMBL/GenBank/DDBJ databases">
        <title>Genome of Flavobacterium soyangense.</title>
        <authorList>
            <person name="Liu Q."/>
            <person name="Xin Y.-H."/>
        </authorList>
    </citation>
    <scope>NUCLEOTIDE SEQUENCE</scope>
    <source>
        <strain evidence="2">CGMCC 1.13493</strain>
    </source>
</reference>
<dbReference type="EMBL" id="JADHEC010000004">
    <property type="protein sequence ID" value="MBF2707565.1"/>
    <property type="molecule type" value="Genomic_DNA"/>
</dbReference>
<dbReference type="InterPro" id="IPR011644">
    <property type="entry name" value="Heme_NO-bd"/>
</dbReference>
<dbReference type="Proteomes" id="UP000646211">
    <property type="component" value="Unassembled WGS sequence"/>
</dbReference>